<evidence type="ECO:0000313" key="2">
    <source>
        <dbReference type="Proteomes" id="UP000318571"/>
    </source>
</evidence>
<sequence>FPNQPCIGQASKNGTCYTADECSAKSGTNSGSCAQGYGVCCTCKFLLNAVSATCGQTSNENCTYFESAGSEIGGCSLTICPCGDNICQVKELASGNDSGTSRRERGNCRICYTTVMESDFMTSGETVEMAFAKPSECCGYGSTGGKSRFDCVVIPGALNPAMMSEQGLFSQFSDRQPFNIRFLSDSFEAETEIMLGVMAGFKLTYFQTSNGCN</sequence>
<evidence type="ECO:0008006" key="3">
    <source>
        <dbReference type="Google" id="ProtNLM"/>
    </source>
</evidence>
<keyword evidence="2" id="KW-1185">Reference proteome</keyword>
<dbReference type="AlphaFoldDB" id="A0A553PRW7"/>
<reference evidence="1 2" key="1">
    <citation type="journal article" date="2018" name="Nat. Ecol. Evol.">
        <title>Genomic signatures of mitonuclear coevolution across populations of Tigriopus californicus.</title>
        <authorList>
            <person name="Barreto F.S."/>
            <person name="Watson E.T."/>
            <person name="Lima T.G."/>
            <person name="Willett C.S."/>
            <person name="Edmands S."/>
            <person name="Li W."/>
            <person name="Burton R.S."/>
        </authorList>
    </citation>
    <scope>NUCLEOTIDE SEQUENCE [LARGE SCALE GENOMIC DNA]</scope>
    <source>
        <strain evidence="1 2">San Diego</strain>
    </source>
</reference>
<feature type="non-terminal residue" evidence="1">
    <location>
        <position position="1"/>
    </location>
</feature>
<proteinExistence type="predicted"/>
<gene>
    <name evidence="1" type="ORF">TCAL_15494</name>
</gene>
<dbReference type="EMBL" id="VCGU01000001">
    <property type="protein sequence ID" value="TRY80429.1"/>
    <property type="molecule type" value="Genomic_DNA"/>
</dbReference>
<dbReference type="PANTHER" id="PTHR33236:SF5">
    <property type="entry name" value="CUB DOMAIN-CONTAINING PROTEIN"/>
    <property type="match status" value="1"/>
</dbReference>
<protein>
    <recommendedName>
        <fullName evidence="3">CUB domain-containing protein</fullName>
    </recommendedName>
</protein>
<name>A0A553PRW7_TIGCA</name>
<comment type="caution">
    <text evidence="1">The sequence shown here is derived from an EMBL/GenBank/DDBJ whole genome shotgun (WGS) entry which is preliminary data.</text>
</comment>
<accession>A0A553PRW7</accession>
<dbReference type="Proteomes" id="UP000318571">
    <property type="component" value="Chromosome 12"/>
</dbReference>
<organism evidence="1 2">
    <name type="scientific">Tigriopus californicus</name>
    <name type="common">Marine copepod</name>
    <dbReference type="NCBI Taxonomy" id="6832"/>
    <lineage>
        <taxon>Eukaryota</taxon>
        <taxon>Metazoa</taxon>
        <taxon>Ecdysozoa</taxon>
        <taxon>Arthropoda</taxon>
        <taxon>Crustacea</taxon>
        <taxon>Multicrustacea</taxon>
        <taxon>Hexanauplia</taxon>
        <taxon>Copepoda</taxon>
        <taxon>Harpacticoida</taxon>
        <taxon>Harpacticidae</taxon>
        <taxon>Tigriopus</taxon>
    </lineage>
</organism>
<dbReference type="PANTHER" id="PTHR33236">
    <property type="entry name" value="INTRAFLAGELLAR TRANSPORT PROTEIN 122 FAMILY PROTEIN-RELATED"/>
    <property type="match status" value="1"/>
</dbReference>
<evidence type="ECO:0000313" key="1">
    <source>
        <dbReference type="EMBL" id="TRY80429.1"/>
    </source>
</evidence>